<dbReference type="EMBL" id="CP012033">
    <property type="protein sequence ID" value="AKP64280.1"/>
    <property type="molecule type" value="Genomic_DNA"/>
</dbReference>
<sequence length="84" mass="9762">MQKLPQRYQKRVRSCINCVVSLAEFGVLLTLIKGGVDLFRHGQLYWQTYLQSLSWLLLGDVGFFSIICLIECGVARRKWRKQQG</sequence>
<evidence type="ECO:0000256" key="1">
    <source>
        <dbReference type="SAM" id="Phobius"/>
    </source>
</evidence>
<feature type="transmembrane region" description="Helical" evidence="1">
    <location>
        <begin position="52"/>
        <end position="74"/>
    </location>
</feature>
<accession>A0AAC8UTV2</accession>
<dbReference type="Proteomes" id="UP000036000">
    <property type="component" value="Chromosome"/>
</dbReference>
<proteinExistence type="predicted"/>
<dbReference type="AlphaFoldDB" id="A0AAC8UTV2"/>
<evidence type="ECO:0000313" key="2">
    <source>
        <dbReference type="EMBL" id="AKP64280.1"/>
    </source>
</evidence>
<keyword evidence="1" id="KW-0472">Membrane</keyword>
<keyword evidence="3" id="KW-1185">Reference proteome</keyword>
<gene>
    <name evidence="2" type="ORF">ABN16_04240</name>
</gene>
<protein>
    <submittedName>
        <fullName evidence="2">Uncharacterized protein</fullName>
    </submittedName>
</protein>
<reference evidence="2 3" key="1">
    <citation type="submission" date="2015-07" db="EMBL/GenBank/DDBJ databases">
        <title>Lactobacillus korensis/26-25/ whole genome sequencing.</title>
        <authorList>
            <person name="Kim M.K."/>
            <person name="Im W.-T."/>
            <person name="Srinivasan S."/>
            <person name="Lee J.-J."/>
        </authorList>
    </citation>
    <scope>NUCLEOTIDE SEQUENCE [LARGE SCALE GENOMIC DNA]</scope>
    <source>
        <strain evidence="2 3">26-25</strain>
    </source>
</reference>
<feature type="transmembrane region" description="Helical" evidence="1">
    <location>
        <begin position="12"/>
        <end position="32"/>
    </location>
</feature>
<dbReference type="KEGG" id="lko:ABN16_04240"/>
<dbReference type="RefSeq" id="WP_048733185.1">
    <property type="nucleotide sequence ID" value="NZ_CP012033.1"/>
</dbReference>
<keyword evidence="1" id="KW-0812">Transmembrane</keyword>
<organism evidence="2 3">
    <name type="scientific">Levilactobacillus koreensis</name>
    <dbReference type="NCBI Taxonomy" id="637971"/>
    <lineage>
        <taxon>Bacteria</taxon>
        <taxon>Bacillati</taxon>
        <taxon>Bacillota</taxon>
        <taxon>Bacilli</taxon>
        <taxon>Lactobacillales</taxon>
        <taxon>Lactobacillaceae</taxon>
        <taxon>Levilactobacillus</taxon>
    </lineage>
</organism>
<keyword evidence="1" id="KW-1133">Transmembrane helix</keyword>
<name>A0AAC8UTV2_9LACO</name>
<evidence type="ECO:0000313" key="3">
    <source>
        <dbReference type="Proteomes" id="UP000036000"/>
    </source>
</evidence>